<dbReference type="RefSeq" id="XP_043051082.1">
    <property type="nucleotide sequence ID" value="XM_043194030.1"/>
</dbReference>
<evidence type="ECO:0000313" key="2">
    <source>
        <dbReference type="Proteomes" id="UP000790833"/>
    </source>
</evidence>
<evidence type="ECO:0000313" key="1">
    <source>
        <dbReference type="EMBL" id="KAG7195537.1"/>
    </source>
</evidence>
<keyword evidence="2" id="KW-1185">Reference proteome</keyword>
<dbReference type="EMBL" id="JAHMUF010000003">
    <property type="protein sequence ID" value="KAG7195537.1"/>
    <property type="molecule type" value="Genomic_DNA"/>
</dbReference>
<gene>
    <name evidence="1" type="ORF">KQ657_003300</name>
</gene>
<dbReference type="Gene3D" id="3.40.50.12120">
    <property type="entry name" value="POC1 chaperone"/>
    <property type="match status" value="1"/>
</dbReference>
<dbReference type="GeneID" id="66116674"/>
<sequence length="248" mass="27123">MVPEPLPLVDVKVSDIQSIAKIIVVPEVLAAVIQQFPFKKTVGTILISYPDQHKESSSQQNQEFDEDEQLYGAMNYKQKYPTTEIPIQELVPGTLAIVVPHFSHIIVNNVLAQQLTNTLSTSIWITLAPCALENLISCSKLSLNLASYDGGLPKTVALIPNLGPPHCFTGISAAINSLVTECPLISIALNAEGQPGFEKVTNSIQLEAAKIIGSFAYDDNENLQAHYAKNLSTRLRKLMANDDYGMYL</sequence>
<dbReference type="AlphaFoldDB" id="A0A9P7VD56"/>
<dbReference type="InterPro" id="IPR038605">
    <property type="entry name" value="Pba1_sf"/>
</dbReference>
<dbReference type="OrthoDB" id="3980818at2759"/>
<proteinExistence type="predicted"/>
<accession>A0A9P7VD56</accession>
<organism evidence="1 2">
    <name type="scientific">Scheffersomyces spartinae</name>
    <dbReference type="NCBI Taxonomy" id="45513"/>
    <lineage>
        <taxon>Eukaryota</taxon>
        <taxon>Fungi</taxon>
        <taxon>Dikarya</taxon>
        <taxon>Ascomycota</taxon>
        <taxon>Saccharomycotina</taxon>
        <taxon>Pichiomycetes</taxon>
        <taxon>Debaryomycetaceae</taxon>
        <taxon>Scheffersomyces</taxon>
    </lineage>
</organism>
<dbReference type="Proteomes" id="UP000790833">
    <property type="component" value="Unassembled WGS sequence"/>
</dbReference>
<reference evidence="1" key="1">
    <citation type="submission" date="2021-03" db="EMBL/GenBank/DDBJ databases">
        <authorList>
            <person name="Palmer J.M."/>
        </authorList>
    </citation>
    <scope>NUCLEOTIDE SEQUENCE</scope>
    <source>
        <strain evidence="1">ARV_011</strain>
    </source>
</reference>
<name>A0A9P7VD56_9ASCO</name>
<protein>
    <submittedName>
        <fullName evidence="1">Uncharacterized protein</fullName>
    </submittedName>
</protein>
<comment type="caution">
    <text evidence="1">The sequence shown here is derived from an EMBL/GenBank/DDBJ whole genome shotgun (WGS) entry which is preliminary data.</text>
</comment>